<feature type="compositionally biased region" description="Basic residues" evidence="1">
    <location>
        <begin position="1"/>
        <end position="16"/>
    </location>
</feature>
<name>A0AAN6RDK2_9PLEO</name>
<dbReference type="Proteomes" id="UP001280581">
    <property type="component" value="Unassembled WGS sequence"/>
</dbReference>
<accession>A0AAN6RDK2</accession>
<proteinExistence type="predicted"/>
<evidence type="ECO:0000313" key="3">
    <source>
        <dbReference type="Proteomes" id="UP001280581"/>
    </source>
</evidence>
<dbReference type="AlphaFoldDB" id="A0AAN6RDK2"/>
<feature type="compositionally biased region" description="Basic and acidic residues" evidence="1">
    <location>
        <begin position="42"/>
        <end position="51"/>
    </location>
</feature>
<feature type="compositionally biased region" description="Basic and acidic residues" evidence="1">
    <location>
        <begin position="58"/>
        <end position="71"/>
    </location>
</feature>
<evidence type="ECO:0000256" key="1">
    <source>
        <dbReference type="SAM" id="MobiDB-lite"/>
    </source>
</evidence>
<gene>
    <name evidence="2" type="ORF">GRF29_185g135112</name>
</gene>
<feature type="region of interest" description="Disordered" evidence="1">
    <location>
        <begin position="93"/>
        <end position="150"/>
    </location>
</feature>
<evidence type="ECO:0000313" key="2">
    <source>
        <dbReference type="EMBL" id="KAK3201215.1"/>
    </source>
</evidence>
<feature type="compositionally biased region" description="Pro residues" evidence="1">
    <location>
        <begin position="99"/>
        <end position="108"/>
    </location>
</feature>
<comment type="caution">
    <text evidence="2">The sequence shown here is derived from an EMBL/GenBank/DDBJ whole genome shotgun (WGS) entry which is preliminary data.</text>
</comment>
<feature type="region of interest" description="Disordered" evidence="1">
    <location>
        <begin position="1"/>
        <end position="71"/>
    </location>
</feature>
<sequence length="150" mass="16766">MPPKTPRKKAKAKPRARAGGQSQQSVVVSRPRTITCFRRRHGQDAHAEHSISEAGYQDPKDKHNRTESKEEEYIQTNLYLYLRLPPSLTPKVTALTSPSPLPLSPPTPTASTFHDETTPFLMPLRHTPSSHPLDKHAIFPPAYPSQQVSS</sequence>
<reference evidence="2 3" key="1">
    <citation type="submission" date="2021-02" db="EMBL/GenBank/DDBJ databases">
        <title>Genome assembly of Pseudopithomyces chartarum.</title>
        <authorList>
            <person name="Jauregui R."/>
            <person name="Singh J."/>
            <person name="Voisey C."/>
        </authorList>
    </citation>
    <scope>NUCLEOTIDE SEQUENCE [LARGE SCALE GENOMIC DNA]</scope>
    <source>
        <strain evidence="2 3">AGR01</strain>
    </source>
</reference>
<dbReference type="EMBL" id="WVTA01000016">
    <property type="protein sequence ID" value="KAK3201215.1"/>
    <property type="molecule type" value="Genomic_DNA"/>
</dbReference>
<protein>
    <submittedName>
        <fullName evidence="2">Uncharacterized protein</fullName>
    </submittedName>
</protein>
<keyword evidence="3" id="KW-1185">Reference proteome</keyword>
<organism evidence="2 3">
    <name type="scientific">Pseudopithomyces chartarum</name>
    <dbReference type="NCBI Taxonomy" id="1892770"/>
    <lineage>
        <taxon>Eukaryota</taxon>
        <taxon>Fungi</taxon>
        <taxon>Dikarya</taxon>
        <taxon>Ascomycota</taxon>
        <taxon>Pezizomycotina</taxon>
        <taxon>Dothideomycetes</taxon>
        <taxon>Pleosporomycetidae</taxon>
        <taxon>Pleosporales</taxon>
        <taxon>Massarineae</taxon>
        <taxon>Didymosphaeriaceae</taxon>
        <taxon>Pseudopithomyces</taxon>
    </lineage>
</organism>